<dbReference type="KEGG" id="ruf:TH63_15495"/>
<evidence type="ECO:0000313" key="2">
    <source>
        <dbReference type="EMBL" id="AKQ46706.1"/>
    </source>
</evidence>
<name>A0A0H4W8D2_9BACT</name>
<dbReference type="AlphaFoldDB" id="A0A0H4W8D2"/>
<keyword evidence="3" id="KW-1185">Reference proteome</keyword>
<feature type="region of interest" description="Disordered" evidence="1">
    <location>
        <begin position="22"/>
        <end position="77"/>
    </location>
</feature>
<sequence>MQALLLLHRRGRHLFRETGQLEIEERGKSAPGPWRTQAADYQKQQQRNIGPGQVSQVELNQKCQGVQKRPLQARSGN</sequence>
<dbReference type="EMBL" id="CP010777">
    <property type="protein sequence ID" value="AKQ46706.1"/>
    <property type="molecule type" value="Genomic_DNA"/>
</dbReference>
<gene>
    <name evidence="2" type="ORF">TH63_15495</name>
</gene>
<dbReference type="STRING" id="1379910.TH63_15495"/>
<reference evidence="2 3" key="1">
    <citation type="submission" date="2015-01" db="EMBL/GenBank/DDBJ databases">
        <title>Rufibacter sp./DG31D/ whole genome sequencing.</title>
        <authorList>
            <person name="Kim M.K."/>
            <person name="Srinivasan S."/>
            <person name="Lee J.-J."/>
        </authorList>
    </citation>
    <scope>NUCLEOTIDE SEQUENCE [LARGE SCALE GENOMIC DNA]</scope>
    <source>
        <strain evidence="2 3">DG31D</strain>
    </source>
</reference>
<proteinExistence type="predicted"/>
<feature type="compositionally biased region" description="Polar residues" evidence="1">
    <location>
        <begin position="42"/>
        <end position="64"/>
    </location>
</feature>
<evidence type="ECO:0000313" key="3">
    <source>
        <dbReference type="Proteomes" id="UP000036458"/>
    </source>
</evidence>
<organism evidence="2 3">
    <name type="scientific">Rufibacter radiotolerans</name>
    <dbReference type="NCBI Taxonomy" id="1379910"/>
    <lineage>
        <taxon>Bacteria</taxon>
        <taxon>Pseudomonadati</taxon>
        <taxon>Bacteroidota</taxon>
        <taxon>Cytophagia</taxon>
        <taxon>Cytophagales</taxon>
        <taxon>Hymenobacteraceae</taxon>
        <taxon>Rufibacter</taxon>
    </lineage>
</organism>
<evidence type="ECO:0000256" key="1">
    <source>
        <dbReference type="SAM" id="MobiDB-lite"/>
    </source>
</evidence>
<dbReference type="Proteomes" id="UP000036458">
    <property type="component" value="Chromosome"/>
</dbReference>
<accession>A0A0H4W8D2</accession>
<protein>
    <submittedName>
        <fullName evidence="2">Uncharacterized protein</fullName>
    </submittedName>
</protein>